<dbReference type="AlphaFoldDB" id="X7F375"/>
<organism evidence="1 2">
    <name type="scientific">Roseivivax isoporae LMG 25204</name>
    <dbReference type="NCBI Taxonomy" id="1449351"/>
    <lineage>
        <taxon>Bacteria</taxon>
        <taxon>Pseudomonadati</taxon>
        <taxon>Pseudomonadota</taxon>
        <taxon>Alphaproteobacteria</taxon>
        <taxon>Rhodobacterales</taxon>
        <taxon>Roseobacteraceae</taxon>
        <taxon>Roseivivax</taxon>
    </lineage>
</organism>
<dbReference type="Proteomes" id="UP000023430">
    <property type="component" value="Unassembled WGS sequence"/>
</dbReference>
<accession>X7F375</accession>
<protein>
    <recommendedName>
        <fullName evidence="3">DUF4399 domain-containing protein</fullName>
    </recommendedName>
</protein>
<evidence type="ECO:0000313" key="1">
    <source>
        <dbReference type="EMBL" id="ETX27265.1"/>
    </source>
</evidence>
<evidence type="ECO:0000313" key="2">
    <source>
        <dbReference type="Proteomes" id="UP000023430"/>
    </source>
</evidence>
<comment type="caution">
    <text evidence="1">The sequence shown here is derived from an EMBL/GenBank/DDBJ whole genome shotgun (WGS) entry which is preliminary data.</text>
</comment>
<proteinExistence type="predicted"/>
<keyword evidence="2" id="KW-1185">Reference proteome</keyword>
<dbReference type="STRING" id="1449351.RISW2_14795"/>
<sequence>MERAEGCGMTLPPLRRLAAMALATSLFAGIALAGPVINGHAGPPRTVFLALPPDRPAPDVALRVTPLPGGGWRVALDTTGFVFTDVCVQTAEARPMGHAHLIVDGVKVASAYAPTVDLAPLPPGVHRIEAILRGQDHRALLGPMGLIKATAFLTVPAPGGR</sequence>
<reference evidence="1 2" key="1">
    <citation type="submission" date="2014-01" db="EMBL/GenBank/DDBJ databases">
        <title>Roseivivax isoporae LMG 25204 Genome Sequencing.</title>
        <authorList>
            <person name="Lai Q."/>
            <person name="Li G."/>
            <person name="Shao Z."/>
        </authorList>
    </citation>
    <scope>NUCLEOTIDE SEQUENCE [LARGE SCALE GENOMIC DNA]</scope>
    <source>
        <strain evidence="1 2">LMG 25204</strain>
    </source>
</reference>
<dbReference type="EMBL" id="JAME01000036">
    <property type="protein sequence ID" value="ETX27265.1"/>
    <property type="molecule type" value="Genomic_DNA"/>
</dbReference>
<dbReference type="eggNOG" id="ENOG503015R">
    <property type="taxonomic scope" value="Bacteria"/>
</dbReference>
<evidence type="ECO:0008006" key="3">
    <source>
        <dbReference type="Google" id="ProtNLM"/>
    </source>
</evidence>
<name>X7F375_9RHOB</name>
<gene>
    <name evidence="1" type="ORF">RISW2_14795</name>
</gene>